<proteinExistence type="predicted"/>
<gene>
    <name evidence="1" type="ORF">SAMN05216552_1025104</name>
</gene>
<dbReference type="STRING" id="1035707.SAMN05216552_1025104"/>
<reference evidence="2" key="1">
    <citation type="submission" date="2016-10" db="EMBL/GenBank/DDBJ databases">
        <authorList>
            <person name="Varghese N."/>
            <person name="Submissions S."/>
        </authorList>
    </citation>
    <scope>NUCLEOTIDE SEQUENCE [LARGE SCALE GENOMIC DNA]</scope>
    <source>
        <strain evidence="2">CGMCC 1.11014</strain>
    </source>
</reference>
<dbReference type="EMBL" id="FPBO01000025">
    <property type="protein sequence ID" value="SFV06736.1"/>
    <property type="molecule type" value="Genomic_DNA"/>
</dbReference>
<dbReference type="RefSeq" id="WP_177307451.1">
    <property type="nucleotide sequence ID" value="NZ_FPBO01000025.1"/>
</dbReference>
<accession>A0A1I7LB29</accession>
<sequence length="58" mass="6498">MLKIVKKGRVFALPSLEEDKDIIAAALADPDAQPMTDEQLAQMVPIQQLPELLKKLRK</sequence>
<name>A0A1I7LB29_9BURK</name>
<evidence type="ECO:0000313" key="1">
    <source>
        <dbReference type="EMBL" id="SFV06736.1"/>
    </source>
</evidence>
<evidence type="ECO:0000313" key="2">
    <source>
        <dbReference type="Proteomes" id="UP000199391"/>
    </source>
</evidence>
<organism evidence="1 2">
    <name type="scientific">Pseudoduganella namucuonensis</name>
    <dbReference type="NCBI Taxonomy" id="1035707"/>
    <lineage>
        <taxon>Bacteria</taxon>
        <taxon>Pseudomonadati</taxon>
        <taxon>Pseudomonadota</taxon>
        <taxon>Betaproteobacteria</taxon>
        <taxon>Burkholderiales</taxon>
        <taxon>Oxalobacteraceae</taxon>
        <taxon>Telluria group</taxon>
        <taxon>Pseudoduganella</taxon>
    </lineage>
</organism>
<dbReference type="AlphaFoldDB" id="A0A1I7LB29"/>
<protein>
    <submittedName>
        <fullName evidence="1">Uncharacterized protein</fullName>
    </submittedName>
</protein>
<dbReference type="Proteomes" id="UP000199391">
    <property type="component" value="Unassembled WGS sequence"/>
</dbReference>
<keyword evidence="2" id="KW-1185">Reference proteome</keyword>